<dbReference type="Gene3D" id="3.30.200.20">
    <property type="entry name" value="Phosphorylase Kinase, domain 1"/>
    <property type="match status" value="1"/>
</dbReference>
<dbReference type="InterPro" id="IPR000719">
    <property type="entry name" value="Prot_kinase_dom"/>
</dbReference>
<reference evidence="4" key="2">
    <citation type="submission" date="2020-10" db="UniProtKB">
        <authorList>
            <consortium name="WormBaseParasite"/>
        </authorList>
    </citation>
    <scope>IDENTIFICATION</scope>
</reference>
<dbReference type="GO" id="GO:0005634">
    <property type="term" value="C:nucleus"/>
    <property type="evidence" value="ECO:0007669"/>
    <property type="project" value="TreeGrafter"/>
</dbReference>
<feature type="domain" description="Protein kinase" evidence="2">
    <location>
        <begin position="37"/>
        <end position="334"/>
    </location>
</feature>
<name>A0A7E4ZZL1_PANRE</name>
<evidence type="ECO:0000313" key="4">
    <source>
        <dbReference type="WBParaSite" id="Pan_g4966.t1"/>
    </source>
</evidence>
<dbReference type="SUPFAM" id="SSF56112">
    <property type="entry name" value="Protein kinase-like (PK-like)"/>
    <property type="match status" value="1"/>
</dbReference>
<dbReference type="SMART" id="SM00220">
    <property type="entry name" value="S_TKc"/>
    <property type="match status" value="1"/>
</dbReference>
<accession>A0A7E4ZZL1</accession>
<dbReference type="InterPro" id="IPR011009">
    <property type="entry name" value="Kinase-like_dom_sf"/>
</dbReference>
<protein>
    <submittedName>
        <fullName evidence="4">Protein kinase domain-containing protein</fullName>
    </submittedName>
</protein>
<reference evidence="3" key="1">
    <citation type="journal article" date="2013" name="Genetics">
        <title>The draft genome and transcriptome of Panagrellus redivivus are shaped by the harsh demands of a free-living lifestyle.</title>
        <authorList>
            <person name="Srinivasan J."/>
            <person name="Dillman A.R."/>
            <person name="Macchietto M.G."/>
            <person name="Heikkinen L."/>
            <person name="Lakso M."/>
            <person name="Fracchia K.M."/>
            <person name="Antoshechkin I."/>
            <person name="Mortazavi A."/>
            <person name="Wong G."/>
            <person name="Sternberg P.W."/>
        </authorList>
    </citation>
    <scope>NUCLEOTIDE SEQUENCE [LARGE SCALE GENOMIC DNA]</scope>
    <source>
        <strain evidence="3">MT8872</strain>
    </source>
</reference>
<proteinExistence type="predicted"/>
<dbReference type="GO" id="GO:0005524">
    <property type="term" value="F:ATP binding"/>
    <property type="evidence" value="ECO:0007669"/>
    <property type="project" value="InterPro"/>
</dbReference>
<dbReference type="Pfam" id="PF00069">
    <property type="entry name" value="Pkinase"/>
    <property type="match status" value="1"/>
</dbReference>
<dbReference type="Proteomes" id="UP000492821">
    <property type="component" value="Unassembled WGS sequence"/>
</dbReference>
<dbReference type="AlphaFoldDB" id="A0A7E4ZZL1"/>
<dbReference type="GO" id="GO:0004674">
    <property type="term" value="F:protein serine/threonine kinase activity"/>
    <property type="evidence" value="ECO:0007669"/>
    <property type="project" value="TreeGrafter"/>
</dbReference>
<sequence>MSMAKKHSKKTVKKVSKPKTPKIPKVEEKQSYFDEHYEDVRSVTSGFTGEIFTMKVKKDRKKVAAKFVYYTNKNDELEFQIHCLLDHPNILKTIESFVHYKYAYRIMFKQLVLVMEHADGGTLYQYVKKYKIWCKPSEIQGLVLQITEGLTYIHKRGFIHRDIKPGNILIVKGVPKIADFGLAAAIPANGFLQHSGLQGTPAFIAPEMLCNLSYTNTFDVWSLGVTITVMVFGEDFFGIKSWLQMAEVDKPAYCLKKILAETGVPKESDFPDLRDTDAFRYANFGEPLPPERPDFLEPLREALGDDGLDFLYCCLTVAPSLRYTSEQLLDHPYLTEY</sequence>
<evidence type="ECO:0000313" key="3">
    <source>
        <dbReference type="Proteomes" id="UP000492821"/>
    </source>
</evidence>
<dbReference type="PANTHER" id="PTHR44167:SF24">
    <property type="entry name" value="SERINE_THREONINE-PROTEIN KINASE CHK2"/>
    <property type="match status" value="1"/>
</dbReference>
<dbReference type="PROSITE" id="PS00108">
    <property type="entry name" value="PROTEIN_KINASE_ST"/>
    <property type="match status" value="1"/>
</dbReference>
<feature type="region of interest" description="Disordered" evidence="1">
    <location>
        <begin position="1"/>
        <end position="22"/>
    </location>
</feature>
<evidence type="ECO:0000259" key="2">
    <source>
        <dbReference type="PROSITE" id="PS50011"/>
    </source>
</evidence>
<dbReference type="InterPro" id="IPR008271">
    <property type="entry name" value="Ser/Thr_kinase_AS"/>
</dbReference>
<dbReference type="PANTHER" id="PTHR44167">
    <property type="entry name" value="OVARIAN-SPECIFIC SERINE/THREONINE-PROTEIN KINASE LOK-RELATED"/>
    <property type="match status" value="1"/>
</dbReference>
<keyword evidence="3" id="KW-1185">Reference proteome</keyword>
<organism evidence="3 4">
    <name type="scientific">Panagrellus redivivus</name>
    <name type="common">Microworm</name>
    <dbReference type="NCBI Taxonomy" id="6233"/>
    <lineage>
        <taxon>Eukaryota</taxon>
        <taxon>Metazoa</taxon>
        <taxon>Ecdysozoa</taxon>
        <taxon>Nematoda</taxon>
        <taxon>Chromadorea</taxon>
        <taxon>Rhabditida</taxon>
        <taxon>Tylenchina</taxon>
        <taxon>Panagrolaimomorpha</taxon>
        <taxon>Panagrolaimoidea</taxon>
        <taxon>Panagrolaimidae</taxon>
        <taxon>Panagrellus</taxon>
    </lineage>
</organism>
<dbReference type="Gene3D" id="1.10.510.10">
    <property type="entry name" value="Transferase(Phosphotransferase) domain 1"/>
    <property type="match status" value="1"/>
</dbReference>
<dbReference type="PROSITE" id="PS50011">
    <property type="entry name" value="PROTEIN_KINASE_DOM"/>
    <property type="match status" value="1"/>
</dbReference>
<dbReference type="GO" id="GO:0044773">
    <property type="term" value="P:mitotic DNA damage checkpoint signaling"/>
    <property type="evidence" value="ECO:0007669"/>
    <property type="project" value="TreeGrafter"/>
</dbReference>
<dbReference type="WBParaSite" id="Pan_g4966.t1">
    <property type="protein sequence ID" value="Pan_g4966.t1"/>
    <property type="gene ID" value="Pan_g4966"/>
</dbReference>
<evidence type="ECO:0000256" key="1">
    <source>
        <dbReference type="SAM" id="MobiDB-lite"/>
    </source>
</evidence>